<dbReference type="EMBL" id="AMFJ01000995">
    <property type="protein sequence ID" value="EKE26002.1"/>
    <property type="molecule type" value="Genomic_DNA"/>
</dbReference>
<name>K2FVW0_9BACT</name>
<evidence type="ECO:0000313" key="1">
    <source>
        <dbReference type="EMBL" id="EKE26002.1"/>
    </source>
</evidence>
<proteinExistence type="predicted"/>
<gene>
    <name evidence="1" type="ORF">ACD_4C00479G0002</name>
</gene>
<comment type="caution">
    <text evidence="1">The sequence shown here is derived from an EMBL/GenBank/DDBJ whole genome shotgun (WGS) entry which is preliminary data.</text>
</comment>
<reference evidence="1" key="1">
    <citation type="journal article" date="2012" name="Science">
        <title>Fermentation, hydrogen, and sulfur metabolism in multiple uncultivated bacterial phyla.</title>
        <authorList>
            <person name="Wrighton K.C."/>
            <person name="Thomas B.C."/>
            <person name="Sharon I."/>
            <person name="Miller C.S."/>
            <person name="Castelle C.J."/>
            <person name="VerBerkmoes N.C."/>
            <person name="Wilkins M.J."/>
            <person name="Hettich R.L."/>
            <person name="Lipton M.S."/>
            <person name="Williams K.H."/>
            <person name="Long P.E."/>
            <person name="Banfield J.F."/>
        </authorList>
    </citation>
    <scope>NUCLEOTIDE SEQUENCE [LARGE SCALE GENOMIC DNA]</scope>
</reference>
<feature type="non-terminal residue" evidence="1">
    <location>
        <position position="1"/>
    </location>
</feature>
<protein>
    <submittedName>
        <fullName evidence="1">Uncharacterized protein</fullName>
    </submittedName>
</protein>
<sequence length="128" mass="16138">TKTWLDLTNYKLYNYKNEILLLRDKQAFEEIKKRLYFIKLWKKIWKIEKWEFIPNYYIWRDFDLPKTQKYEIKDQLELDDYLRWVEINPGVVKPGMVQIQFDKINIWLGFVSNEWKIKNIFPKIWLRK</sequence>
<organism evidence="1">
    <name type="scientific">uncultured bacterium</name>
    <name type="common">gcode 4</name>
    <dbReference type="NCBI Taxonomy" id="1234023"/>
    <lineage>
        <taxon>Bacteria</taxon>
        <taxon>environmental samples</taxon>
    </lineage>
</organism>
<accession>K2FVW0</accession>
<dbReference type="AlphaFoldDB" id="K2FVW0"/>